<sequence length="117" mass="13272">MKFLVDAQLPKRLARLLQDQGHDAIHTQDLSLGNATPDADINLLSLEEERIVITKDADFVQSFLLEQKPYKLLLVATGNIKNADLENLLRKNLNQLVEAFENHSYLELGRDAIVIHQ</sequence>
<accession>A0A2W4XD58</accession>
<gene>
    <name evidence="2" type="ORF">DCF15_13730</name>
</gene>
<dbReference type="InterPro" id="IPR041049">
    <property type="entry name" value="DUF5615"/>
</dbReference>
<reference evidence="2 3" key="2">
    <citation type="submission" date="2018-06" db="EMBL/GenBank/DDBJ databases">
        <title>Metagenomic assembly of (sub)arctic Cyanobacteria and their associated microbiome from non-axenic cultures.</title>
        <authorList>
            <person name="Baurain D."/>
        </authorList>
    </citation>
    <scope>NUCLEOTIDE SEQUENCE [LARGE SCALE GENOMIC DNA]</scope>
    <source>
        <strain evidence="2">ULC027bin1</strain>
    </source>
</reference>
<evidence type="ECO:0000259" key="1">
    <source>
        <dbReference type="Pfam" id="PF18480"/>
    </source>
</evidence>
<reference evidence="3" key="1">
    <citation type="submission" date="2018-04" db="EMBL/GenBank/DDBJ databases">
        <authorList>
            <person name="Cornet L."/>
        </authorList>
    </citation>
    <scope>NUCLEOTIDE SEQUENCE [LARGE SCALE GENOMIC DNA]</scope>
</reference>
<comment type="caution">
    <text evidence="2">The sequence shown here is derived from an EMBL/GenBank/DDBJ whole genome shotgun (WGS) entry which is preliminary data.</text>
</comment>
<dbReference type="Proteomes" id="UP000249794">
    <property type="component" value="Unassembled WGS sequence"/>
</dbReference>
<proteinExistence type="predicted"/>
<dbReference type="AlphaFoldDB" id="A0A2W4XD58"/>
<protein>
    <recommendedName>
        <fullName evidence="1">DUF5615 domain-containing protein</fullName>
    </recommendedName>
</protein>
<dbReference type="Pfam" id="PF18480">
    <property type="entry name" value="DUF5615"/>
    <property type="match status" value="1"/>
</dbReference>
<name>A0A2W4XD58_9CYAN</name>
<evidence type="ECO:0000313" key="2">
    <source>
        <dbReference type="EMBL" id="PZO52449.1"/>
    </source>
</evidence>
<feature type="domain" description="DUF5615" evidence="1">
    <location>
        <begin position="1"/>
        <end position="105"/>
    </location>
</feature>
<organism evidence="2 3">
    <name type="scientific">Phormidesmis priestleyi</name>
    <dbReference type="NCBI Taxonomy" id="268141"/>
    <lineage>
        <taxon>Bacteria</taxon>
        <taxon>Bacillati</taxon>
        <taxon>Cyanobacteriota</taxon>
        <taxon>Cyanophyceae</taxon>
        <taxon>Leptolyngbyales</taxon>
        <taxon>Leptolyngbyaceae</taxon>
        <taxon>Phormidesmis</taxon>
    </lineage>
</organism>
<evidence type="ECO:0000313" key="3">
    <source>
        <dbReference type="Proteomes" id="UP000249794"/>
    </source>
</evidence>
<dbReference type="EMBL" id="QBMP01000147">
    <property type="protein sequence ID" value="PZO52449.1"/>
    <property type="molecule type" value="Genomic_DNA"/>
</dbReference>